<name>A0ABP8QBJ7_9GAMM</name>
<evidence type="ECO:0000313" key="2">
    <source>
        <dbReference type="EMBL" id="GAA4499271.1"/>
    </source>
</evidence>
<accession>A0ABP8QBJ7</accession>
<dbReference type="InterPro" id="IPR049945">
    <property type="entry name" value="AAA_22"/>
</dbReference>
<dbReference type="Gene3D" id="3.40.50.300">
    <property type="entry name" value="P-loop containing nucleotide triphosphate hydrolases"/>
    <property type="match status" value="1"/>
</dbReference>
<comment type="caution">
    <text evidence="2">The sequence shown here is derived from an EMBL/GenBank/DDBJ whole genome shotgun (WGS) entry which is preliminary data.</text>
</comment>
<reference evidence="3" key="1">
    <citation type="journal article" date="2019" name="Int. J. Syst. Evol. Microbiol.">
        <title>The Global Catalogue of Microorganisms (GCM) 10K type strain sequencing project: providing services to taxonomists for standard genome sequencing and annotation.</title>
        <authorList>
            <consortium name="The Broad Institute Genomics Platform"/>
            <consortium name="The Broad Institute Genome Sequencing Center for Infectious Disease"/>
            <person name="Wu L."/>
            <person name="Ma J."/>
        </authorList>
    </citation>
    <scope>NUCLEOTIDE SEQUENCE [LARGE SCALE GENOMIC DNA]</scope>
    <source>
        <strain evidence="3">JCM 32226</strain>
    </source>
</reference>
<gene>
    <name evidence="2" type="ORF">GCM10023095_19120</name>
</gene>
<dbReference type="InterPro" id="IPR036680">
    <property type="entry name" value="SPOR-like_sf"/>
</dbReference>
<evidence type="ECO:0000259" key="1">
    <source>
        <dbReference type="PROSITE" id="PS51724"/>
    </source>
</evidence>
<dbReference type="SUPFAM" id="SSF52540">
    <property type="entry name" value="P-loop containing nucleoside triphosphate hydrolases"/>
    <property type="match status" value="1"/>
</dbReference>
<dbReference type="PANTHER" id="PTHR35894">
    <property type="entry name" value="GENERAL SECRETION PATHWAY PROTEIN A-RELATED"/>
    <property type="match status" value="1"/>
</dbReference>
<dbReference type="Proteomes" id="UP001501321">
    <property type="component" value="Unassembled WGS sequence"/>
</dbReference>
<dbReference type="PROSITE" id="PS51724">
    <property type="entry name" value="SPOR"/>
    <property type="match status" value="1"/>
</dbReference>
<dbReference type="Gene3D" id="3.30.70.1070">
    <property type="entry name" value="Sporulation related repeat"/>
    <property type="match status" value="1"/>
</dbReference>
<dbReference type="PANTHER" id="PTHR35894:SF7">
    <property type="entry name" value="GENERAL SECRETION PATHWAY PROTEIN A-RELATED"/>
    <property type="match status" value="1"/>
</dbReference>
<organism evidence="2 3">
    <name type="scientific">Pseudaeromonas paramecii</name>
    <dbReference type="NCBI Taxonomy" id="2138166"/>
    <lineage>
        <taxon>Bacteria</taxon>
        <taxon>Pseudomonadati</taxon>
        <taxon>Pseudomonadota</taxon>
        <taxon>Gammaproteobacteria</taxon>
        <taxon>Aeromonadales</taxon>
        <taxon>Aeromonadaceae</taxon>
        <taxon>Pseudaeromonas</taxon>
    </lineage>
</organism>
<proteinExistence type="predicted"/>
<dbReference type="Pfam" id="PF05036">
    <property type="entry name" value="SPOR"/>
    <property type="match status" value="1"/>
</dbReference>
<dbReference type="EMBL" id="BAABFC010000012">
    <property type="protein sequence ID" value="GAA4499271.1"/>
    <property type="molecule type" value="Genomic_DNA"/>
</dbReference>
<dbReference type="InterPro" id="IPR052026">
    <property type="entry name" value="ExeA_AAA_ATPase_DNA-bind"/>
</dbReference>
<dbReference type="InterPro" id="IPR027417">
    <property type="entry name" value="P-loop_NTPase"/>
</dbReference>
<dbReference type="Pfam" id="PF13401">
    <property type="entry name" value="AAA_22"/>
    <property type="match status" value="1"/>
</dbReference>
<protein>
    <submittedName>
        <fullName evidence="2">SPOR domain-containing protein</fullName>
    </submittedName>
</protein>
<evidence type="ECO:0000313" key="3">
    <source>
        <dbReference type="Proteomes" id="UP001501321"/>
    </source>
</evidence>
<sequence length="528" mass="57384">MNNPGFPELPSQDQMVLRLQHLLEFSFPFILLAGPPGSGRTRVCELLLDRLSLPWRTAFVTGTIASPLDELRETLIHQLVPHSVFDPQDTLGDNLFRLLGESPAQLLIVLDDANNLPESFVDELWELASINDALGRGHKMGFVLTAPQIWCEQQSARLKGREQPPVEMDMEPLSAAEQRTCLQYYLLRGNYPLDQGRWEAMERLLSSVAGWPAELVALAEKTMNSKKRSVRAKPLPINKWVATLAVVAAVVLLLSWIVPSMLRQEPSVTSEAEVPSAASATVEQTVVAPTPLQHAVLPDEAGDGMTVDSQNYEGRRVVIADQVVQDIMAHQGSVSGATSNAQAALPAVSGAVTSLQALTPVVEQIKQGDPVSAATASMANPAKVAVTPAVSASQPTVSPSVKVTTTTVHKPVASKPEAKPVTVKPVTASSLRTPNATLLSRASRHYTIQLMAAADANALARFVNEQHLAGQVWMYETQFKGAPWFVLIKGDYADSKRANQAIRQLSATLQKNRPWPKSFAQVHKELKQ</sequence>
<keyword evidence="3" id="KW-1185">Reference proteome</keyword>
<dbReference type="InterPro" id="IPR007730">
    <property type="entry name" value="SPOR-like_dom"/>
</dbReference>
<feature type="domain" description="SPOR" evidence="1">
    <location>
        <begin position="440"/>
        <end position="518"/>
    </location>
</feature>